<dbReference type="EMBL" id="FN649751">
    <property type="protein sequence ID" value="CBJ27352.1"/>
    <property type="molecule type" value="Genomic_DNA"/>
</dbReference>
<dbReference type="AlphaFoldDB" id="D7G5Q5"/>
<feature type="compositionally biased region" description="Polar residues" evidence="1">
    <location>
        <begin position="76"/>
        <end position="100"/>
    </location>
</feature>
<feature type="compositionally biased region" description="Polar residues" evidence="1">
    <location>
        <begin position="38"/>
        <end position="48"/>
    </location>
</feature>
<evidence type="ECO:0000313" key="3">
    <source>
        <dbReference type="EMBL" id="CBJ27352.1"/>
    </source>
</evidence>
<keyword evidence="2" id="KW-1133">Transmembrane helix</keyword>
<feature type="region of interest" description="Disordered" evidence="1">
    <location>
        <begin position="143"/>
        <end position="171"/>
    </location>
</feature>
<feature type="transmembrane region" description="Helical" evidence="2">
    <location>
        <begin position="178"/>
        <end position="196"/>
    </location>
</feature>
<keyword evidence="2" id="KW-0812">Transmembrane</keyword>
<dbReference type="Proteomes" id="UP000002630">
    <property type="component" value="Linkage Group LG26"/>
</dbReference>
<gene>
    <name evidence="3" type="ORF">Esi_0067_0032</name>
</gene>
<evidence type="ECO:0000256" key="1">
    <source>
        <dbReference type="SAM" id="MobiDB-lite"/>
    </source>
</evidence>
<accession>D7G5Q5</accession>
<organism evidence="3 4">
    <name type="scientific">Ectocarpus siliculosus</name>
    <name type="common">Brown alga</name>
    <name type="synonym">Conferva siliculosa</name>
    <dbReference type="NCBI Taxonomy" id="2880"/>
    <lineage>
        <taxon>Eukaryota</taxon>
        <taxon>Sar</taxon>
        <taxon>Stramenopiles</taxon>
        <taxon>Ochrophyta</taxon>
        <taxon>PX clade</taxon>
        <taxon>Phaeophyceae</taxon>
        <taxon>Ectocarpales</taxon>
        <taxon>Ectocarpaceae</taxon>
        <taxon>Ectocarpus</taxon>
    </lineage>
</organism>
<name>D7G5Q5_ECTSI</name>
<reference evidence="3 4" key="1">
    <citation type="journal article" date="2010" name="Nature">
        <title>The Ectocarpus genome and the independent evolution of multicellularity in brown algae.</title>
        <authorList>
            <person name="Cock J.M."/>
            <person name="Sterck L."/>
            <person name="Rouze P."/>
            <person name="Scornet D."/>
            <person name="Allen A.E."/>
            <person name="Amoutzias G."/>
            <person name="Anthouard V."/>
            <person name="Artiguenave F."/>
            <person name="Aury J.M."/>
            <person name="Badger J.H."/>
            <person name="Beszteri B."/>
            <person name="Billiau K."/>
            <person name="Bonnet E."/>
            <person name="Bothwell J.H."/>
            <person name="Bowler C."/>
            <person name="Boyen C."/>
            <person name="Brownlee C."/>
            <person name="Carrano C.J."/>
            <person name="Charrier B."/>
            <person name="Cho G.Y."/>
            <person name="Coelho S.M."/>
            <person name="Collen J."/>
            <person name="Corre E."/>
            <person name="Da Silva C."/>
            <person name="Delage L."/>
            <person name="Delaroque N."/>
            <person name="Dittami S.M."/>
            <person name="Doulbeau S."/>
            <person name="Elias M."/>
            <person name="Farnham G."/>
            <person name="Gachon C.M."/>
            <person name="Gschloessl B."/>
            <person name="Heesch S."/>
            <person name="Jabbari K."/>
            <person name="Jubin C."/>
            <person name="Kawai H."/>
            <person name="Kimura K."/>
            <person name="Kloareg B."/>
            <person name="Kupper F.C."/>
            <person name="Lang D."/>
            <person name="Le Bail A."/>
            <person name="Leblanc C."/>
            <person name="Lerouge P."/>
            <person name="Lohr M."/>
            <person name="Lopez P.J."/>
            <person name="Martens C."/>
            <person name="Maumus F."/>
            <person name="Michel G."/>
            <person name="Miranda-Saavedra D."/>
            <person name="Morales J."/>
            <person name="Moreau H."/>
            <person name="Motomura T."/>
            <person name="Nagasato C."/>
            <person name="Napoli C.A."/>
            <person name="Nelson D.R."/>
            <person name="Nyvall-Collen P."/>
            <person name="Peters A.F."/>
            <person name="Pommier C."/>
            <person name="Potin P."/>
            <person name="Poulain J."/>
            <person name="Quesneville H."/>
            <person name="Read B."/>
            <person name="Rensing S.A."/>
            <person name="Ritter A."/>
            <person name="Rousvoal S."/>
            <person name="Samanta M."/>
            <person name="Samson G."/>
            <person name="Schroeder D.C."/>
            <person name="Segurens B."/>
            <person name="Strittmatter M."/>
            <person name="Tonon T."/>
            <person name="Tregear J.W."/>
            <person name="Valentin K."/>
            <person name="von Dassow P."/>
            <person name="Yamagishi T."/>
            <person name="Van de Peer Y."/>
            <person name="Wincker P."/>
        </authorList>
    </citation>
    <scope>NUCLEOTIDE SEQUENCE [LARGE SCALE GENOMIC DNA]</scope>
    <source>
        <strain evidence="4">Ec32 / CCAP1310/4</strain>
    </source>
</reference>
<protein>
    <submittedName>
        <fullName evidence="3">Uncharacterized protein</fullName>
    </submittedName>
</protein>
<keyword evidence="2" id="KW-0472">Membrane</keyword>
<feature type="compositionally biased region" description="Low complexity" evidence="1">
    <location>
        <begin position="150"/>
        <end position="165"/>
    </location>
</feature>
<dbReference type="EMBL" id="FN648894">
    <property type="protein sequence ID" value="CBJ27352.1"/>
    <property type="molecule type" value="Genomic_DNA"/>
</dbReference>
<evidence type="ECO:0000313" key="4">
    <source>
        <dbReference type="Proteomes" id="UP000002630"/>
    </source>
</evidence>
<dbReference type="InParanoid" id="D7G5Q5"/>
<keyword evidence="4" id="KW-1185">Reference proteome</keyword>
<sequence>MASRATPTAEEIDAVYSSAQAAIGMNMQAQPFIPGQRWQPSTSNNGGSHSRGAGGQAQFHVETCQTGRGTIRRHTTPSLTSKNEANSVAKMPTTQSSTPVAGNDEEDSRAIEPVIAAEMPVASNENTLGGPDVAHVAGLIEESKDEEGETAAVASSTESSSSSPTGGDGRHKWKGIHIGVWLAVGAGVAVGAALWSRRR</sequence>
<evidence type="ECO:0000256" key="2">
    <source>
        <dbReference type="SAM" id="Phobius"/>
    </source>
</evidence>
<proteinExistence type="predicted"/>
<feature type="region of interest" description="Disordered" evidence="1">
    <location>
        <begin position="32"/>
        <end position="107"/>
    </location>
</feature>